<feature type="domain" description="DDE Tnp4" evidence="4">
    <location>
        <begin position="193"/>
        <end position="248"/>
    </location>
</feature>
<dbReference type="AlphaFoldDB" id="A0A915DH47"/>
<comment type="cofactor">
    <cofactor evidence="1">
        <name>a divalent metal cation</name>
        <dbReference type="ChEBI" id="CHEBI:60240"/>
    </cofactor>
</comment>
<keyword evidence="3" id="KW-1133">Transmembrane helix</keyword>
<evidence type="ECO:0000313" key="6">
    <source>
        <dbReference type="WBParaSite" id="jg1919"/>
    </source>
</evidence>
<evidence type="ECO:0000256" key="1">
    <source>
        <dbReference type="ARBA" id="ARBA00001968"/>
    </source>
</evidence>
<evidence type="ECO:0000256" key="3">
    <source>
        <dbReference type="SAM" id="Phobius"/>
    </source>
</evidence>
<keyword evidence="2" id="KW-0479">Metal-binding</keyword>
<organism evidence="5 6">
    <name type="scientific">Ditylenchus dipsaci</name>
    <dbReference type="NCBI Taxonomy" id="166011"/>
    <lineage>
        <taxon>Eukaryota</taxon>
        <taxon>Metazoa</taxon>
        <taxon>Ecdysozoa</taxon>
        <taxon>Nematoda</taxon>
        <taxon>Chromadorea</taxon>
        <taxon>Rhabditida</taxon>
        <taxon>Tylenchina</taxon>
        <taxon>Tylenchomorpha</taxon>
        <taxon>Sphaerularioidea</taxon>
        <taxon>Anguinidae</taxon>
        <taxon>Anguininae</taxon>
        <taxon>Ditylenchus</taxon>
    </lineage>
</organism>
<name>A0A915DH47_9BILA</name>
<dbReference type="WBParaSite" id="jg1919">
    <property type="protein sequence ID" value="jg1919"/>
    <property type="gene ID" value="jg1919"/>
</dbReference>
<dbReference type="Proteomes" id="UP000887574">
    <property type="component" value="Unplaced"/>
</dbReference>
<proteinExistence type="predicted"/>
<feature type="transmembrane region" description="Helical" evidence="3">
    <location>
        <begin position="134"/>
        <end position="156"/>
    </location>
</feature>
<dbReference type="InterPro" id="IPR027806">
    <property type="entry name" value="HARBI1_dom"/>
</dbReference>
<evidence type="ECO:0000313" key="5">
    <source>
        <dbReference type="Proteomes" id="UP000887574"/>
    </source>
</evidence>
<evidence type="ECO:0000259" key="4">
    <source>
        <dbReference type="Pfam" id="PF13359"/>
    </source>
</evidence>
<dbReference type="GO" id="GO:0046872">
    <property type="term" value="F:metal ion binding"/>
    <property type="evidence" value="ECO:0007669"/>
    <property type="project" value="UniProtKB-KW"/>
</dbReference>
<sequence>MIDDNETVQIDLRNYTPVREKKPKMSAWRRSCSCYSMVNSTFNSDSDQPEERLMLTLRFLATGEAFRSLSFQFRLDYLQVPATEEEWIDIAAKFFSRWNCPNTLGAIDGKHVLIKDRLILVVCTTTTKGRLAQYFLLFVMLTTGVSMLATQLKLLLPGIFDRGDFKKAIENGSLHLPTDSSFPFTNGSSLPFFFVGDGAFPLSRRMMKPFPGQRLSHHKQIYNYRISRARRLIENFFGILACSYRCCSSR</sequence>
<keyword evidence="5" id="KW-1185">Reference proteome</keyword>
<evidence type="ECO:0000256" key="2">
    <source>
        <dbReference type="ARBA" id="ARBA00022723"/>
    </source>
</evidence>
<keyword evidence="3" id="KW-0812">Transmembrane</keyword>
<dbReference type="Pfam" id="PF13359">
    <property type="entry name" value="DDE_Tnp_4"/>
    <property type="match status" value="1"/>
</dbReference>
<accession>A0A915DH47</accession>
<keyword evidence="3" id="KW-0472">Membrane</keyword>
<reference evidence="6" key="1">
    <citation type="submission" date="2022-11" db="UniProtKB">
        <authorList>
            <consortium name="WormBaseParasite"/>
        </authorList>
    </citation>
    <scope>IDENTIFICATION</scope>
</reference>
<protein>
    <submittedName>
        <fullName evidence="6">DDE Tnp4 domain-containing protein</fullName>
    </submittedName>
</protein>